<comment type="caution">
    <text evidence="2">The sequence shown here is derived from an EMBL/GenBank/DDBJ whole genome shotgun (WGS) entry which is preliminary data.</text>
</comment>
<proteinExistence type="predicted"/>
<evidence type="ECO:0000313" key="3">
    <source>
        <dbReference type="Proteomes" id="UP000805841"/>
    </source>
</evidence>
<dbReference type="InterPro" id="IPR036465">
    <property type="entry name" value="vWFA_dom_sf"/>
</dbReference>
<name>A0ABR7Z1K2_9PSED</name>
<dbReference type="InterPro" id="IPR052989">
    <property type="entry name" value="Mg-chelatase_DI-like"/>
</dbReference>
<protein>
    <submittedName>
        <fullName evidence="2">VWA domain-containing protein</fullName>
    </submittedName>
</protein>
<reference evidence="2 3" key="1">
    <citation type="journal article" date="2020" name="Insects">
        <title>Bacteria Belonging to Pseudomonas typographi sp. nov. from the Bark Beetle Ips typographus Have Genomic Potential to Aid in the Host Ecology.</title>
        <authorList>
            <person name="Peral-Aranega E."/>
            <person name="Saati-Santamaria Z."/>
            <person name="Kolarik M."/>
            <person name="Rivas R."/>
            <person name="Garcia-Fraile P."/>
        </authorList>
    </citation>
    <scope>NUCLEOTIDE SEQUENCE [LARGE SCALE GENOMIC DNA]</scope>
    <source>
        <strain evidence="2 3">CA3A</strain>
    </source>
</reference>
<gene>
    <name evidence="2" type="ORF">HAQ05_11210</name>
</gene>
<dbReference type="PANTHER" id="PTHR35023:SF1">
    <property type="entry name" value="MG-PROTOPORPHYRIN IX CHELATASE"/>
    <property type="match status" value="1"/>
</dbReference>
<dbReference type="EMBL" id="JAAOCA010000012">
    <property type="protein sequence ID" value="MBD1599268.1"/>
    <property type="molecule type" value="Genomic_DNA"/>
</dbReference>
<accession>A0ABR7Z1K2</accession>
<keyword evidence="3" id="KW-1185">Reference proteome</keyword>
<feature type="domain" description="VWFA" evidence="1">
    <location>
        <begin position="11"/>
        <end position="116"/>
    </location>
</feature>
<dbReference type="SUPFAM" id="SSF53300">
    <property type="entry name" value="vWA-like"/>
    <property type="match status" value="1"/>
</dbReference>
<organism evidence="2 3">
    <name type="scientific">Pseudomonas typographi</name>
    <dbReference type="NCBI Taxonomy" id="2715964"/>
    <lineage>
        <taxon>Bacteria</taxon>
        <taxon>Pseudomonadati</taxon>
        <taxon>Pseudomonadota</taxon>
        <taxon>Gammaproteobacteria</taxon>
        <taxon>Pseudomonadales</taxon>
        <taxon>Pseudomonadaceae</taxon>
        <taxon>Pseudomonas</taxon>
    </lineage>
</organism>
<dbReference type="Gene3D" id="3.40.50.410">
    <property type="entry name" value="von Willebrand factor, type A domain"/>
    <property type="match status" value="1"/>
</dbReference>
<sequence length="161" mass="17206">MRQGRPPALWLVIVDASASTRRHAALSDAKGALAALFDQAYRARARLALLTASGAAPRWARHGLKASAALQPWLQALGAGGGTPLAEALALARQWLARRRRAHPNEQQQCLLVTDGRVRGGFEPVGCATLLLDIERGQVRLGRGPELAQQLAAAYVHIDAL</sequence>
<dbReference type="PANTHER" id="PTHR35023">
    <property type="entry name" value="CHELATASE-RELATED"/>
    <property type="match status" value="1"/>
</dbReference>
<dbReference type="Proteomes" id="UP000805841">
    <property type="component" value="Unassembled WGS sequence"/>
</dbReference>
<dbReference type="InterPro" id="IPR002035">
    <property type="entry name" value="VWF_A"/>
</dbReference>
<evidence type="ECO:0000313" key="2">
    <source>
        <dbReference type="EMBL" id="MBD1599268.1"/>
    </source>
</evidence>
<evidence type="ECO:0000259" key="1">
    <source>
        <dbReference type="Pfam" id="PF13519"/>
    </source>
</evidence>
<dbReference type="Pfam" id="PF13519">
    <property type="entry name" value="VWA_2"/>
    <property type="match status" value="1"/>
</dbReference>